<keyword evidence="3" id="KW-1185">Reference proteome</keyword>
<feature type="region of interest" description="Disordered" evidence="1">
    <location>
        <begin position="185"/>
        <end position="205"/>
    </location>
</feature>
<evidence type="ECO:0000256" key="1">
    <source>
        <dbReference type="SAM" id="MobiDB-lite"/>
    </source>
</evidence>
<evidence type="ECO:0000313" key="2">
    <source>
        <dbReference type="EMBL" id="KAL1615092.1"/>
    </source>
</evidence>
<feature type="region of interest" description="Disordered" evidence="1">
    <location>
        <begin position="1"/>
        <end position="40"/>
    </location>
</feature>
<dbReference type="Proteomes" id="UP001521116">
    <property type="component" value="Unassembled WGS sequence"/>
</dbReference>
<protein>
    <submittedName>
        <fullName evidence="2">Uncharacterized protein</fullName>
    </submittedName>
</protein>
<dbReference type="EMBL" id="JAJVDC020000336">
    <property type="protein sequence ID" value="KAL1615092.1"/>
    <property type="molecule type" value="Genomic_DNA"/>
</dbReference>
<feature type="compositionally biased region" description="Polar residues" evidence="1">
    <location>
        <begin position="27"/>
        <end position="38"/>
    </location>
</feature>
<gene>
    <name evidence="2" type="ORF">SLS56_011939</name>
</gene>
<proteinExistence type="predicted"/>
<reference evidence="2 3" key="1">
    <citation type="submission" date="2024-02" db="EMBL/GenBank/DDBJ databases">
        <title>De novo assembly and annotation of 12 fungi associated with fruit tree decline syndrome in Ontario, Canada.</title>
        <authorList>
            <person name="Sulman M."/>
            <person name="Ellouze W."/>
            <person name="Ilyukhin E."/>
        </authorList>
    </citation>
    <scope>NUCLEOTIDE SEQUENCE [LARGE SCALE GENOMIC DNA]</scope>
    <source>
        <strain evidence="2 3">M1-105</strain>
    </source>
</reference>
<organism evidence="2 3">
    <name type="scientific">Neofusicoccum ribis</name>
    <dbReference type="NCBI Taxonomy" id="45134"/>
    <lineage>
        <taxon>Eukaryota</taxon>
        <taxon>Fungi</taxon>
        <taxon>Dikarya</taxon>
        <taxon>Ascomycota</taxon>
        <taxon>Pezizomycotina</taxon>
        <taxon>Dothideomycetes</taxon>
        <taxon>Dothideomycetes incertae sedis</taxon>
        <taxon>Botryosphaeriales</taxon>
        <taxon>Botryosphaeriaceae</taxon>
        <taxon>Neofusicoccum</taxon>
    </lineage>
</organism>
<comment type="caution">
    <text evidence="2">The sequence shown here is derived from an EMBL/GenBank/DDBJ whole genome shotgun (WGS) entry which is preliminary data.</text>
</comment>
<accession>A0ABR3SAU6</accession>
<evidence type="ECO:0000313" key="3">
    <source>
        <dbReference type="Proteomes" id="UP001521116"/>
    </source>
</evidence>
<name>A0ABR3SAU6_9PEZI</name>
<sequence>MDYPYDQQRRPPMPRPVYRQPRATEQMAYNPQPASIQNPPLLGDRDHSQRFRLQLTANNRQGSSLDPMSNNPLCFGRHLIVNNLLDFDLHLMIRLHPTGRNSYRDIRMALTVPQRQVIRPSPWSVHSSQESKMQPSTVFHYPRHCKPHKPSSVTSPVYPAELAANYIPGLSLAAVNCRLGFDKAKQPSASSNHVRGSTKPHQAIGCTPGPQEILIAYPADRDLREGPRFKLE</sequence>